<keyword evidence="2" id="KW-1185">Reference proteome</keyword>
<accession>A0A248JM03</accession>
<dbReference type="Proteomes" id="UP000197153">
    <property type="component" value="Chromosome 1"/>
</dbReference>
<sequence>MQPHPDEIKEAAKHPGGWVYRIAGTFGPDGRVPPEAIVGAWKVALNGKIEGSFTFNPKYDPARYPS</sequence>
<dbReference type="KEGG" id="nao:Y958_00670"/>
<dbReference type="Gene3D" id="3.90.210.10">
    <property type="entry name" value="Heat-Labile Enterotoxin, subunit A"/>
    <property type="match status" value="1"/>
</dbReference>
<protein>
    <submittedName>
        <fullName evidence="1">Uncharacterized protein</fullName>
    </submittedName>
</protein>
<evidence type="ECO:0000313" key="2">
    <source>
        <dbReference type="Proteomes" id="UP000197153"/>
    </source>
</evidence>
<organism evidence="1 2">
    <name type="scientific">Nitrospirillum viridazoti CBAmc</name>
    <dbReference type="NCBI Taxonomy" id="1441467"/>
    <lineage>
        <taxon>Bacteria</taxon>
        <taxon>Pseudomonadati</taxon>
        <taxon>Pseudomonadota</taxon>
        <taxon>Alphaproteobacteria</taxon>
        <taxon>Rhodospirillales</taxon>
        <taxon>Azospirillaceae</taxon>
        <taxon>Nitrospirillum</taxon>
        <taxon>Nitrospirillum viridazoti</taxon>
    </lineage>
</organism>
<dbReference type="AlphaFoldDB" id="A0A248JM03"/>
<reference evidence="1 2" key="1">
    <citation type="submission" date="2017-06" db="EMBL/GenBank/DDBJ databases">
        <title>Complete genome sequence of Nitrospirillum amazonense strain CBAmC, an endophytic nitrogen-fixing and plant growth-promoting bacterium, isolated from sugarcane.</title>
        <authorList>
            <person name="Schwab S."/>
            <person name="dos Santos Teixeira K.R."/>
            <person name="Simoes Araujo J.L."/>
            <person name="Soares Vidal M."/>
            <person name="Borges de Freitas H.R."/>
            <person name="Rivello Crivelaro A.L."/>
            <person name="Bueno de Camargo Nunes A."/>
            <person name="dos Santos C.M."/>
            <person name="Palmeira da Silva Rosa D."/>
            <person name="da Silva Padilha D."/>
            <person name="da Silva E."/>
            <person name="Araujo Terra L."/>
            <person name="Soares Mendes V."/>
            <person name="Farinelli L."/>
            <person name="Magalhaes Cruz L."/>
            <person name="Baldani J.I."/>
        </authorList>
    </citation>
    <scope>NUCLEOTIDE SEQUENCE [LARGE SCALE GENOMIC DNA]</scope>
    <source>
        <strain evidence="1 2">CBAmC</strain>
    </source>
</reference>
<evidence type="ECO:0000313" key="1">
    <source>
        <dbReference type="EMBL" id="ASG19500.1"/>
    </source>
</evidence>
<gene>
    <name evidence="1" type="ORF">Y958_00670</name>
</gene>
<name>A0A248JM03_9PROT</name>
<proteinExistence type="predicted"/>
<dbReference type="EMBL" id="CP022110">
    <property type="protein sequence ID" value="ASG19500.1"/>
    <property type="molecule type" value="Genomic_DNA"/>
</dbReference>